<evidence type="ECO:0000313" key="3">
    <source>
        <dbReference type="Proteomes" id="UP000078148"/>
    </source>
</evidence>
<dbReference type="InterPro" id="IPR054527">
    <property type="entry name" value="BCE_2095-like_N"/>
</dbReference>
<dbReference type="SUPFAM" id="SSF53474">
    <property type="entry name" value="alpha/beta-Hydrolases"/>
    <property type="match status" value="1"/>
</dbReference>
<dbReference type="InterPro" id="IPR029058">
    <property type="entry name" value="AB_hydrolase_fold"/>
</dbReference>
<dbReference type="RefSeq" id="WP_060535754.1">
    <property type="nucleotide sequence ID" value="NZ_CP013023.1"/>
</dbReference>
<dbReference type="KEGG" id="pbv:AR543_17680"/>
<gene>
    <name evidence="2" type="ORF">AR543_17680</name>
</gene>
<dbReference type="AlphaFoldDB" id="A0A172ZJ88"/>
<proteinExistence type="predicted"/>
<keyword evidence="3" id="KW-1185">Reference proteome</keyword>
<dbReference type="OrthoDB" id="2803643at2"/>
<organism evidence="2 3">
    <name type="scientific">Paenibacillus bovis</name>
    <dbReference type="NCBI Taxonomy" id="1616788"/>
    <lineage>
        <taxon>Bacteria</taxon>
        <taxon>Bacillati</taxon>
        <taxon>Bacillota</taxon>
        <taxon>Bacilli</taxon>
        <taxon>Bacillales</taxon>
        <taxon>Paenibacillaceae</taxon>
        <taxon>Paenibacillus</taxon>
    </lineage>
</organism>
<reference evidence="3" key="1">
    <citation type="submission" date="2015-10" db="EMBL/GenBank/DDBJ databases">
        <title>Genome of Paenibacillus bovis sp. nov.</title>
        <authorList>
            <person name="Wu Z."/>
            <person name="Gao C."/>
            <person name="Liu Z."/>
            <person name="Zheng H."/>
        </authorList>
    </citation>
    <scope>NUCLEOTIDE SEQUENCE [LARGE SCALE GENOMIC DNA]</scope>
    <source>
        <strain evidence="3">BD3526</strain>
    </source>
</reference>
<evidence type="ECO:0000259" key="1">
    <source>
        <dbReference type="Pfam" id="PF22316"/>
    </source>
</evidence>
<dbReference type="Gene3D" id="3.40.50.1820">
    <property type="entry name" value="alpha/beta hydrolase"/>
    <property type="match status" value="1"/>
</dbReference>
<dbReference type="EMBL" id="CP013023">
    <property type="protein sequence ID" value="ANF97658.1"/>
    <property type="molecule type" value="Genomic_DNA"/>
</dbReference>
<dbReference type="Pfam" id="PF22316">
    <property type="entry name" value="ABhydrolase-like_N"/>
    <property type="match status" value="1"/>
</dbReference>
<feature type="domain" description="BCE-2095-like N-terminal" evidence="1">
    <location>
        <begin position="5"/>
        <end position="109"/>
    </location>
</feature>
<protein>
    <recommendedName>
        <fullName evidence="1">BCE-2095-like N-terminal domain-containing protein</fullName>
    </recommendedName>
</protein>
<evidence type="ECO:0000313" key="2">
    <source>
        <dbReference type="EMBL" id="ANF97658.1"/>
    </source>
</evidence>
<name>A0A172ZJ88_9BACL</name>
<sequence>MAQFTYTGLLNRTMEIYEQHGSAEAYHFITEHQADGVGNPAQIYNLRYSLATAADMHEEALQLLREAIEQQEYWYSPEYLMEEEMLEPLRHDPEFERLIGICRVREAQALTENSAKLNIVLPDQEKPATAFHTIFVLHGEQENMDIVQPYWSSLLDRNYKLALLQSSQIQFSGAYDWVDIDTGMEELKQSMEELVRIDNPQMEIRDCLLPENALPSGKRPILAGFSAGARVAMNTAAEYSSGVRGLILVAPWMPDREEWELGLNAWKEHGVKLYMICGESDEECLPGAQELAEALDFKGIPYVFKNITGLGHDYPAHFNQLLQEAAAFIEG</sequence>
<reference evidence="2 3" key="2">
    <citation type="journal article" date="2016" name="Int. J. Syst. Evol. Microbiol.">
        <title>Paenibacillus bovis sp. nov., isolated from raw yak (Bos grunniens) milk.</title>
        <authorList>
            <person name="Gao C."/>
            <person name="Han J."/>
            <person name="Liu Z."/>
            <person name="Xu X."/>
            <person name="Hang F."/>
            <person name="Wu Z."/>
        </authorList>
    </citation>
    <scope>NUCLEOTIDE SEQUENCE [LARGE SCALE GENOMIC DNA]</scope>
    <source>
        <strain evidence="2 3">BD3526</strain>
    </source>
</reference>
<dbReference type="Proteomes" id="UP000078148">
    <property type="component" value="Chromosome"/>
</dbReference>
<dbReference type="STRING" id="1616788.AR543_17680"/>
<accession>A0A172ZJ88</accession>